<dbReference type="Proteomes" id="UP000789525">
    <property type="component" value="Unassembled WGS sequence"/>
</dbReference>
<proteinExistence type="predicted"/>
<feature type="non-terminal residue" evidence="1">
    <location>
        <position position="1"/>
    </location>
</feature>
<sequence length="56" mass="6328">RYWEKKAVSLLLQKPVPQRQPGTNTHSKAGRCQKSESLPSKVFDWEATLEGSFQPG</sequence>
<accession>A0ACA9P9C4</accession>
<organism evidence="1 2">
    <name type="scientific">Acaulospora colombiana</name>
    <dbReference type="NCBI Taxonomy" id="27376"/>
    <lineage>
        <taxon>Eukaryota</taxon>
        <taxon>Fungi</taxon>
        <taxon>Fungi incertae sedis</taxon>
        <taxon>Mucoromycota</taxon>
        <taxon>Glomeromycotina</taxon>
        <taxon>Glomeromycetes</taxon>
        <taxon>Diversisporales</taxon>
        <taxon>Acaulosporaceae</taxon>
        <taxon>Acaulospora</taxon>
    </lineage>
</organism>
<protein>
    <submittedName>
        <fullName evidence="1">7657_t:CDS:1</fullName>
    </submittedName>
</protein>
<gene>
    <name evidence="1" type="ORF">ACOLOM_LOCUS10053</name>
</gene>
<evidence type="ECO:0000313" key="1">
    <source>
        <dbReference type="EMBL" id="CAG8696574.1"/>
    </source>
</evidence>
<keyword evidence="2" id="KW-1185">Reference proteome</keyword>
<dbReference type="EMBL" id="CAJVPT010031121">
    <property type="protein sequence ID" value="CAG8696574.1"/>
    <property type="molecule type" value="Genomic_DNA"/>
</dbReference>
<comment type="caution">
    <text evidence="1">The sequence shown here is derived from an EMBL/GenBank/DDBJ whole genome shotgun (WGS) entry which is preliminary data.</text>
</comment>
<evidence type="ECO:0000313" key="2">
    <source>
        <dbReference type="Proteomes" id="UP000789525"/>
    </source>
</evidence>
<name>A0ACA9P9C4_9GLOM</name>
<reference evidence="1" key="1">
    <citation type="submission" date="2021-06" db="EMBL/GenBank/DDBJ databases">
        <authorList>
            <person name="Kallberg Y."/>
            <person name="Tangrot J."/>
            <person name="Rosling A."/>
        </authorList>
    </citation>
    <scope>NUCLEOTIDE SEQUENCE</scope>
    <source>
        <strain evidence="1">CL356</strain>
    </source>
</reference>